<organism evidence="1">
    <name type="scientific">Nothobranchius kadleci</name>
    <name type="common">African annual killifish</name>
    <dbReference type="NCBI Taxonomy" id="1051664"/>
    <lineage>
        <taxon>Eukaryota</taxon>
        <taxon>Metazoa</taxon>
        <taxon>Chordata</taxon>
        <taxon>Craniata</taxon>
        <taxon>Vertebrata</taxon>
        <taxon>Euteleostomi</taxon>
        <taxon>Actinopterygii</taxon>
        <taxon>Neopterygii</taxon>
        <taxon>Teleostei</taxon>
        <taxon>Neoteleostei</taxon>
        <taxon>Acanthomorphata</taxon>
        <taxon>Ovalentaria</taxon>
        <taxon>Atherinomorphae</taxon>
        <taxon>Cyprinodontiformes</taxon>
        <taxon>Nothobranchiidae</taxon>
        <taxon>Nothobranchius</taxon>
    </lineage>
</organism>
<gene>
    <name evidence="1" type="primary">PIPOX</name>
</gene>
<proteinExistence type="predicted"/>
<evidence type="ECO:0000313" key="1">
    <source>
        <dbReference type="EMBL" id="SBP69815.1"/>
    </source>
</evidence>
<dbReference type="EMBL" id="HADZ01005874">
    <property type="protein sequence ID" value="SBP69815.1"/>
    <property type="molecule type" value="Transcribed_RNA"/>
</dbReference>
<feature type="non-terminal residue" evidence="1">
    <location>
        <position position="1"/>
    </location>
</feature>
<reference evidence="1" key="2">
    <citation type="submission" date="2016-06" db="EMBL/GenBank/DDBJ databases">
        <title>The genome of a short-lived fish provides insights into sex chromosome evolution and the genetic control of aging.</title>
        <authorList>
            <person name="Reichwald K."/>
            <person name="Felder M."/>
            <person name="Petzold A."/>
            <person name="Koch P."/>
            <person name="Groth M."/>
            <person name="Platzer M."/>
        </authorList>
    </citation>
    <scope>NUCLEOTIDE SEQUENCE</scope>
    <source>
        <tissue evidence="1">Brain</tissue>
    </source>
</reference>
<feature type="non-terminal residue" evidence="1">
    <location>
        <position position="38"/>
    </location>
</feature>
<name>A0A1A8BTG8_NOTKA</name>
<dbReference type="AlphaFoldDB" id="A0A1A8BTG8"/>
<accession>A0A1A8BTG8</accession>
<sequence>PQVTFYRQHAFLSLQIRPRQSSVLPRSLKEGIWTLHFF</sequence>
<protein>
    <submittedName>
        <fullName evidence="1">Pipecolic acid oxidase</fullName>
    </submittedName>
</protein>
<reference evidence="1" key="1">
    <citation type="submission" date="2016-05" db="EMBL/GenBank/DDBJ databases">
        <authorList>
            <person name="Lavstsen T."/>
            <person name="Jespersen J.S."/>
        </authorList>
    </citation>
    <scope>NUCLEOTIDE SEQUENCE</scope>
    <source>
        <tissue evidence="1">Brain</tissue>
    </source>
</reference>